<feature type="compositionally biased region" description="Basic and acidic residues" evidence="1">
    <location>
        <begin position="337"/>
        <end position="347"/>
    </location>
</feature>
<dbReference type="Proteomes" id="UP000004349">
    <property type="component" value="Unassembled WGS sequence"/>
</dbReference>
<dbReference type="eggNOG" id="COG3736">
    <property type="taxonomic scope" value="Bacteria"/>
</dbReference>
<accession>F9RQP4</accession>
<name>F9RQP4_9VIBR</name>
<feature type="compositionally biased region" description="Basic and acidic residues" evidence="1">
    <location>
        <begin position="937"/>
        <end position="957"/>
    </location>
</feature>
<proteinExistence type="predicted"/>
<sequence>MLIRVNGGKDGLQEYLEDGIKNGRDYSRNELDERVILDGDLDTTKSIYSVMESKGERYLHITLSFKEDHVAPETLKAISEDFKSFAMKAYHEDEYAFFAEAHLPKIKTLTDRSTGQLIERKPHIHIAISESNLITNKRLDPFGRVINNQKYIDAFQEITNEKYGLASPKQHVRTELVDGSALISRHKGDLFPTLNREIKTTALEVLLKEDITTQAHFAEKLEEIGFVVTRRNQDKEGEYLNIKPHGEKKGVNLKEPVFLSPFVSMTKNDKHQYLNRDDSAYWQEGDSRYQASQKHHQDLEHWNDTRCYELRYVHRRNRDKYKALTPEQKLEFLTQKRNEQHGQRDIPKPSIESIGRSLENSRETLRTAGRDLHDAQRNRGGIESGGRNFVNRRAARAAIAHLKRHAGNQSPALSKREASNTLDQIMYDYQQRILPEVSLIKKTIDPNKLLAALARTHGVVIDKYPITYAQDGSPRIVCGNRNNNVSDFLTKEMHLSWKEAKQYLEDQYLHQKGIVPKTAIQNQAEPNLIRAAWRSQLQIERETRQEYIAQYRIEKKAIRADSSLSKEDKQVALSIAQMNKVIFDMQFRQASRETRDALKHYSNPIKEHNDMREEIGTVVAHGKAHYQHNPKQDQSYYVTLEHNGQTKAIWGKGLESVMRERNIKDGDMVKLSQDGQEDVIVTAKEEQPDGTIKRNEIEAIRNKWSVTKLEMTPEQQANKQFHIDVKSAIAQHQQYRDSNGKESIEVLMQSEAKAEALGVQAVDLGIKENPFKDQAKALEKAFSQSKHDYQHHKESLIMEKTVIENNKPERKQTLSSILDKNLEASRLLIHYPKLKELGINAQSITKTDKGDRIQYSEKQLPVTQLIKETHQLKPKEITEALKAIYNTQEKDKQRTLEYKNKYMQTQRKTISEMDAERSNKPDIETTNKLRQQPSPEKTIEPKDKDGRDIKPLPPKQFDESITHETNKEGHVTYYLGKDKLVTDRGKSVKIENNSDKAVEIGLRLSIEKYGKHLDIQGTKEYKDQVIDVAVKNKLDITFKDKALNEQFAKRKQEFEKGENIIAKAESKHRDNNNPQEKEQQAVDQKQPSKGWDR</sequence>
<evidence type="ECO:0000256" key="1">
    <source>
        <dbReference type="SAM" id="MobiDB-lite"/>
    </source>
</evidence>
<feature type="compositionally biased region" description="Basic and acidic residues" evidence="1">
    <location>
        <begin position="909"/>
        <end position="927"/>
    </location>
</feature>
<evidence type="ECO:0000313" key="3">
    <source>
        <dbReference type="EMBL" id="EGU33975.1"/>
    </source>
</evidence>
<dbReference type="EMBL" id="AFWE01000170">
    <property type="protein sequence ID" value="EGU33975.1"/>
    <property type="molecule type" value="Genomic_DNA"/>
</dbReference>
<feature type="region of interest" description="Disordered" evidence="1">
    <location>
        <begin position="1054"/>
        <end position="1093"/>
    </location>
</feature>
<dbReference type="eggNOG" id="COG0507">
    <property type="taxonomic scope" value="Bacteria"/>
</dbReference>
<dbReference type="Pfam" id="PF18821">
    <property type="entry name" value="LPD7"/>
    <property type="match status" value="1"/>
</dbReference>
<dbReference type="AlphaFoldDB" id="F9RQP4"/>
<dbReference type="InterPro" id="IPR040677">
    <property type="entry name" value="LPD7"/>
</dbReference>
<evidence type="ECO:0000259" key="2">
    <source>
        <dbReference type="Pfam" id="PF18821"/>
    </source>
</evidence>
<protein>
    <submittedName>
        <fullName evidence="3">Relaxase</fullName>
    </submittedName>
</protein>
<feature type="compositionally biased region" description="Basic and acidic residues" evidence="1">
    <location>
        <begin position="1054"/>
        <end position="1080"/>
    </location>
</feature>
<feature type="domain" description="Large polyvalent protein-associated" evidence="2">
    <location>
        <begin position="960"/>
        <end position="1049"/>
    </location>
</feature>
<evidence type="ECO:0000313" key="4">
    <source>
        <dbReference type="Proteomes" id="UP000004349"/>
    </source>
</evidence>
<feature type="region of interest" description="Disordered" evidence="1">
    <location>
        <begin position="337"/>
        <end position="357"/>
    </location>
</feature>
<gene>
    <name evidence="3" type="ORF">VIS19158_10979</name>
</gene>
<comment type="caution">
    <text evidence="3">The sequence shown here is derived from an EMBL/GenBank/DDBJ whole genome shotgun (WGS) entry which is preliminary data.</text>
</comment>
<organism evidence="3 4">
    <name type="scientific">Vibrio scophthalmi LMG 19158</name>
    <dbReference type="NCBI Taxonomy" id="870967"/>
    <lineage>
        <taxon>Bacteria</taxon>
        <taxon>Pseudomonadati</taxon>
        <taxon>Pseudomonadota</taxon>
        <taxon>Gammaproteobacteria</taxon>
        <taxon>Vibrionales</taxon>
        <taxon>Vibrionaceae</taxon>
        <taxon>Vibrio</taxon>
    </lineage>
</organism>
<feature type="region of interest" description="Disordered" evidence="1">
    <location>
        <begin position="909"/>
        <end position="957"/>
    </location>
</feature>
<reference evidence="3 4" key="1">
    <citation type="journal article" date="2012" name="Int. J. Syst. Evol. Microbiol.">
        <title>Vibrio caribbeanicus sp. nov., isolated from the marine sponge Scleritoderma cyanea.</title>
        <authorList>
            <person name="Hoffmann M."/>
            <person name="Monday S.R."/>
            <person name="Allard M.W."/>
            <person name="Strain E.A."/>
            <person name="Whittaker P."/>
            <person name="Naum M."/>
            <person name="McCarthy P.J."/>
            <person name="Lopez J.V."/>
            <person name="Fischer M."/>
            <person name="Brown E.W."/>
        </authorList>
    </citation>
    <scope>NUCLEOTIDE SEQUENCE [LARGE SCALE GENOMIC DNA]</scope>
    <source>
        <strain evidence="3 4">LMG 19158</strain>
    </source>
</reference>